<organism evidence="1 2">
    <name type="scientific">Tanacetum coccineum</name>
    <dbReference type="NCBI Taxonomy" id="301880"/>
    <lineage>
        <taxon>Eukaryota</taxon>
        <taxon>Viridiplantae</taxon>
        <taxon>Streptophyta</taxon>
        <taxon>Embryophyta</taxon>
        <taxon>Tracheophyta</taxon>
        <taxon>Spermatophyta</taxon>
        <taxon>Magnoliopsida</taxon>
        <taxon>eudicotyledons</taxon>
        <taxon>Gunneridae</taxon>
        <taxon>Pentapetalae</taxon>
        <taxon>asterids</taxon>
        <taxon>campanulids</taxon>
        <taxon>Asterales</taxon>
        <taxon>Asteraceae</taxon>
        <taxon>Asteroideae</taxon>
        <taxon>Anthemideae</taxon>
        <taxon>Anthemidinae</taxon>
        <taxon>Tanacetum</taxon>
    </lineage>
</organism>
<name>A0ABQ5G1D2_9ASTR</name>
<sequence>MVAAAKLPVLNPIIANGDSPPPKRTVDGIEQTYPPTTAEEKLARKNKLKARAVEKRFGGNKESKKTKTILLKQQYENFNGSSSEGLD</sequence>
<dbReference type="Proteomes" id="UP001151760">
    <property type="component" value="Unassembled WGS sequence"/>
</dbReference>
<dbReference type="EMBL" id="BQNB010017946">
    <property type="protein sequence ID" value="GJT68973.1"/>
    <property type="molecule type" value="Genomic_DNA"/>
</dbReference>
<accession>A0ABQ5G1D2</accession>
<reference evidence="1" key="2">
    <citation type="submission" date="2022-01" db="EMBL/GenBank/DDBJ databases">
        <authorList>
            <person name="Yamashiro T."/>
            <person name="Shiraishi A."/>
            <person name="Satake H."/>
            <person name="Nakayama K."/>
        </authorList>
    </citation>
    <scope>NUCLEOTIDE SEQUENCE</scope>
</reference>
<comment type="caution">
    <text evidence="1">The sequence shown here is derived from an EMBL/GenBank/DDBJ whole genome shotgun (WGS) entry which is preliminary data.</text>
</comment>
<evidence type="ECO:0000313" key="2">
    <source>
        <dbReference type="Proteomes" id="UP001151760"/>
    </source>
</evidence>
<proteinExistence type="predicted"/>
<protein>
    <submittedName>
        <fullName evidence="1">Uncharacterized protein</fullName>
    </submittedName>
</protein>
<keyword evidence="2" id="KW-1185">Reference proteome</keyword>
<gene>
    <name evidence="1" type="ORF">Tco_1028259</name>
</gene>
<evidence type="ECO:0000313" key="1">
    <source>
        <dbReference type="EMBL" id="GJT68973.1"/>
    </source>
</evidence>
<reference evidence="1" key="1">
    <citation type="journal article" date="2022" name="Int. J. Mol. Sci.">
        <title>Draft Genome of Tanacetum Coccineum: Genomic Comparison of Closely Related Tanacetum-Family Plants.</title>
        <authorList>
            <person name="Yamashiro T."/>
            <person name="Shiraishi A."/>
            <person name="Nakayama K."/>
            <person name="Satake H."/>
        </authorList>
    </citation>
    <scope>NUCLEOTIDE SEQUENCE</scope>
</reference>